<dbReference type="Proteomes" id="UP000680521">
    <property type="component" value="Segment"/>
</dbReference>
<dbReference type="RefSeq" id="YP_010771102.1">
    <property type="nucleotide sequence ID" value="NC_074487.1"/>
</dbReference>
<name>A0A8S5L425_9VIRU</name>
<evidence type="ECO:0000313" key="1">
    <source>
        <dbReference type="EMBL" id="DAD52486.1"/>
    </source>
</evidence>
<evidence type="ECO:0000313" key="2">
    <source>
        <dbReference type="Proteomes" id="UP000680521"/>
    </source>
</evidence>
<protein>
    <submittedName>
        <fullName evidence="1">Maturation protein</fullName>
    </submittedName>
</protein>
<sequence length="463" mass="51033">MPYLNQTRVNLLSSRSHTLALSGDPAGTNRMVSSDTYNQDWKRDTIYGYRDKGLSDSGQSVRYEDLTGQQLRDEIVIAGSASSQYDTGHPCKISHDSVSFRGCYTTLGVTYGTKRGQYSGHVVWQPSSSSAPYPYAGFLPSATPGWLSSTVMNGYGTRAIKRFQPLDRSSLNLLASLIELRSEGLPKLPTIRALNNARNVSHGLSGHANGFADEFLNAKFGWGPIVSDLKSLAELLISSHGTIEKWQKNSGVSKRAGGVLDVQSSTTAGSYQGTQSLGRWRPVLGSSPIDLWPSVLQSSRSTVHWVENYATSIRFSGAFQYYMGRYFDLSKNWPARAERLLGLELTPETVWEVMPWTWLNDWFNNIGGIISIASQSVADGSLMKYGYVCADTVATRSETSRIPLLNGGFWTSVVQSTSTRYQRERSSPYGFGTNPSEFSNSQWAVLGALGMTRATKVLRLREP</sequence>
<organism evidence="1 2">
    <name type="scientific">ssRNA phage SRR5467090_8</name>
    <dbReference type="NCBI Taxonomy" id="2786457"/>
    <lineage>
        <taxon>Viruses</taxon>
        <taxon>Riboviria</taxon>
        <taxon>Orthornavirae</taxon>
        <taxon>Lenarviricota</taxon>
        <taxon>Leviviricetes</taxon>
        <taxon>Timlovirales</taxon>
        <taxon>Steitzviridae</taxon>
        <taxon>Hodnevirus</taxon>
        <taxon>Hodnevirus borborocola</taxon>
        <taxon>Setohruvirus borborocola</taxon>
    </lineage>
</organism>
<gene>
    <name evidence="1" type="primary">SRR5467090_8_1</name>
</gene>
<keyword evidence="2" id="KW-1185">Reference proteome</keyword>
<proteinExistence type="predicted"/>
<dbReference type="KEGG" id="vg:80400738"/>
<dbReference type="GeneID" id="80400738"/>
<dbReference type="EMBL" id="BK014118">
    <property type="protein sequence ID" value="DAD52486.1"/>
    <property type="molecule type" value="Genomic_RNA"/>
</dbReference>
<reference evidence="1" key="1">
    <citation type="submission" date="2020-09" db="EMBL/GenBank/DDBJ databases">
        <title>Leviviricetes taxonomy.</title>
        <authorList>
            <person name="Stockdale S.R."/>
            <person name="Callanan J."/>
            <person name="Adriaenssens E.M."/>
            <person name="Kuhn J.H."/>
            <person name="Rumnieks J."/>
            <person name="Shkoporov A."/>
            <person name="Draper L.A."/>
            <person name="Ross P."/>
            <person name="Hill C."/>
        </authorList>
    </citation>
    <scope>NUCLEOTIDE SEQUENCE</scope>
</reference>
<accession>A0A8S5L425</accession>